<dbReference type="EMBL" id="GECZ01010122">
    <property type="protein sequence ID" value="JAS59647.1"/>
    <property type="molecule type" value="Transcribed_RNA"/>
</dbReference>
<dbReference type="Pfam" id="PF16013">
    <property type="entry name" value="DUF4781"/>
    <property type="match status" value="1"/>
</dbReference>
<dbReference type="PANTHER" id="PTHR21115">
    <property type="entry name" value="GH06117P-RELATED"/>
    <property type="match status" value="1"/>
</dbReference>
<name>A0A1B6GB23_9HEMI</name>
<feature type="domain" description="DUF4781" evidence="1">
    <location>
        <begin position="113"/>
        <end position="374"/>
    </location>
</feature>
<dbReference type="PANTHER" id="PTHR21115:SF0">
    <property type="entry name" value="GH06117P-RELATED"/>
    <property type="match status" value="1"/>
</dbReference>
<gene>
    <name evidence="2" type="ORF">g.28346</name>
</gene>
<evidence type="ECO:0000259" key="1">
    <source>
        <dbReference type="Pfam" id="PF16013"/>
    </source>
</evidence>
<sequence length="751" mass="84091">MGEENWKILALESQLQFYETLGSRPYDEIEKSNLFLLKKKVGFATCGNPSELPDCSNYNTGYSKEQMVHIKSVCDQIIEKSYYDPVRFACTKLILYHKGVVCDSSVFRIVQKSGNIFIDAHARVYTNWDHFMEKNVLPDCEYCYPVNGEYSYENECLIGFAYSPARNIVSKTADCLDTVGSVASVVAASVFAASLCVSVAPVVIAAAGTTAACTGVYGVSRNVCSLYDRKKHEQSIGLSDRESRSNWISLASSAVGVATFGAISKAKTIVESGKSLTKLSLFGLQTLNVTSVVFSGFGFVENFIICSEKYKKGTLTKKDVFDLSCELLFLFNAIASAKATSQLVNNMSAVATETPVAQKKLTKTQKRNLQKRAAKRRAKGLVSVEPSQSSSTGIKTTLHLLLFEALKSYSPRIEDILYSFQSIGHDVICWKRNEMSIALLFQNLTRKLLHLYNEYKHEIAEVYMKVVKYTSVILDKVKRDIDIWFEKASEEMKAIFCTKVINIEDQLEVLINDAERDIIELEEVLEIECSSRSPETNIEESDVMDDTDLSPEAQNLLSRCGDVLESSSWSCQDLQEFENVLDAVKYMVVSEFNKKVATYKKALEAAKSISGDKFDLNKYHSKLDIRESVVQHMFNETLRDLTDDSFIYKIKAKCKDLEKERIARTTPVWEGLTEGMFHYFGPHGSGDLPESELLSIVSKVVKIPLCDNTCNLLKSENVALIEINNNPDMKIVVYCGITEENTASVVIMVIN</sequence>
<reference evidence="2" key="1">
    <citation type="submission" date="2015-11" db="EMBL/GenBank/DDBJ databases">
        <title>De novo transcriptome assembly of four potential Pierce s Disease insect vectors from Arizona vineyards.</title>
        <authorList>
            <person name="Tassone E.E."/>
        </authorList>
    </citation>
    <scope>NUCLEOTIDE SEQUENCE</scope>
</reference>
<dbReference type="InterPro" id="IPR031962">
    <property type="entry name" value="DUF4781"/>
</dbReference>
<dbReference type="AlphaFoldDB" id="A0A1B6GB23"/>
<accession>A0A1B6GB23</accession>
<protein>
    <recommendedName>
        <fullName evidence="1">DUF4781 domain-containing protein</fullName>
    </recommendedName>
</protein>
<organism evidence="2">
    <name type="scientific">Cuerna arida</name>
    <dbReference type="NCBI Taxonomy" id="1464854"/>
    <lineage>
        <taxon>Eukaryota</taxon>
        <taxon>Metazoa</taxon>
        <taxon>Ecdysozoa</taxon>
        <taxon>Arthropoda</taxon>
        <taxon>Hexapoda</taxon>
        <taxon>Insecta</taxon>
        <taxon>Pterygota</taxon>
        <taxon>Neoptera</taxon>
        <taxon>Paraneoptera</taxon>
        <taxon>Hemiptera</taxon>
        <taxon>Auchenorrhyncha</taxon>
        <taxon>Membracoidea</taxon>
        <taxon>Cicadellidae</taxon>
        <taxon>Cicadellinae</taxon>
        <taxon>Proconiini</taxon>
        <taxon>Cuerna</taxon>
    </lineage>
</organism>
<evidence type="ECO:0000313" key="2">
    <source>
        <dbReference type="EMBL" id="JAS59647.1"/>
    </source>
</evidence>
<proteinExistence type="predicted"/>